<evidence type="ECO:0000313" key="1">
    <source>
        <dbReference type="EMBL" id="GAH55223.1"/>
    </source>
</evidence>
<reference evidence="1" key="1">
    <citation type="journal article" date="2014" name="Front. Microbiol.">
        <title>High frequency of phylogenetically diverse reductive dehalogenase-homologous genes in deep subseafloor sedimentary metagenomes.</title>
        <authorList>
            <person name="Kawai M."/>
            <person name="Futagami T."/>
            <person name="Toyoda A."/>
            <person name="Takaki Y."/>
            <person name="Nishi S."/>
            <person name="Hori S."/>
            <person name="Arai W."/>
            <person name="Tsubouchi T."/>
            <person name="Morono Y."/>
            <person name="Uchiyama I."/>
            <person name="Ito T."/>
            <person name="Fujiyama A."/>
            <person name="Inagaki F."/>
            <person name="Takami H."/>
        </authorList>
    </citation>
    <scope>NUCLEOTIDE SEQUENCE</scope>
    <source>
        <strain evidence="1">Expedition CK06-06</strain>
    </source>
</reference>
<comment type="caution">
    <text evidence="1">The sequence shown here is derived from an EMBL/GenBank/DDBJ whole genome shotgun (WGS) entry which is preliminary data.</text>
</comment>
<accession>X1ICB8</accession>
<gene>
    <name evidence="1" type="ORF">S03H2_26852</name>
</gene>
<organism evidence="1">
    <name type="scientific">marine sediment metagenome</name>
    <dbReference type="NCBI Taxonomy" id="412755"/>
    <lineage>
        <taxon>unclassified sequences</taxon>
        <taxon>metagenomes</taxon>
        <taxon>ecological metagenomes</taxon>
    </lineage>
</organism>
<protein>
    <submittedName>
        <fullName evidence="1">Uncharacterized protein</fullName>
    </submittedName>
</protein>
<proteinExistence type="predicted"/>
<dbReference type="AlphaFoldDB" id="X1ICB8"/>
<feature type="non-terminal residue" evidence="1">
    <location>
        <position position="54"/>
    </location>
</feature>
<sequence length="54" mass="6295">MGTKNLSAIRAIVRQVLRDEFDVDDAANMEWQDDEIDIHIGECLLKISRKRPRI</sequence>
<dbReference type="EMBL" id="BARU01015774">
    <property type="protein sequence ID" value="GAH55223.1"/>
    <property type="molecule type" value="Genomic_DNA"/>
</dbReference>
<name>X1ICB8_9ZZZZ</name>